<keyword evidence="1" id="KW-0732">Signal</keyword>
<dbReference type="PANTHER" id="PTHR21398:SF11">
    <property type="entry name" value="HDC15381-RELATED"/>
    <property type="match status" value="1"/>
</dbReference>
<feature type="signal peptide" evidence="1">
    <location>
        <begin position="1"/>
        <end position="24"/>
    </location>
</feature>
<evidence type="ECO:0000256" key="1">
    <source>
        <dbReference type="SAM" id="SignalP"/>
    </source>
</evidence>
<accession>A0A484BTU4</accession>
<keyword evidence="3" id="KW-1185">Reference proteome</keyword>
<dbReference type="SMART" id="SM00718">
    <property type="entry name" value="DM4_12"/>
    <property type="match status" value="1"/>
</dbReference>
<organism evidence="2 3">
    <name type="scientific">Drosophila navojoa</name>
    <name type="common">Fruit fly</name>
    <dbReference type="NCBI Taxonomy" id="7232"/>
    <lineage>
        <taxon>Eukaryota</taxon>
        <taxon>Metazoa</taxon>
        <taxon>Ecdysozoa</taxon>
        <taxon>Arthropoda</taxon>
        <taxon>Hexapoda</taxon>
        <taxon>Insecta</taxon>
        <taxon>Pterygota</taxon>
        <taxon>Neoptera</taxon>
        <taxon>Endopterygota</taxon>
        <taxon>Diptera</taxon>
        <taxon>Brachycera</taxon>
        <taxon>Muscomorpha</taxon>
        <taxon>Ephydroidea</taxon>
        <taxon>Drosophilidae</taxon>
        <taxon>Drosophila</taxon>
    </lineage>
</organism>
<feature type="chain" id="PRO_5019802797" evidence="1">
    <location>
        <begin position="25"/>
        <end position="233"/>
    </location>
</feature>
<dbReference type="Proteomes" id="UP000295192">
    <property type="component" value="Unassembled WGS sequence"/>
</dbReference>
<reference evidence="2 3" key="1">
    <citation type="journal article" date="2019" name="J. Hered.">
        <title>An Improved Genome Assembly for Drosophila navojoa, the Basal Species in the mojavensis Cluster.</title>
        <authorList>
            <person name="Vanderlinde T."/>
            <person name="Dupim E.G."/>
            <person name="Nazario-Yepiz N.O."/>
            <person name="Carvalho A.B."/>
        </authorList>
    </citation>
    <scope>NUCLEOTIDE SEQUENCE [LARGE SCALE GENOMIC DNA]</scope>
    <source>
        <strain evidence="2">Navoj_Jal97</strain>
        <tissue evidence="2">Whole organism</tissue>
    </source>
</reference>
<comment type="caution">
    <text evidence="2">The sequence shown here is derived from an EMBL/GenBank/DDBJ whole genome shotgun (WGS) entry which is preliminary data.</text>
</comment>
<gene>
    <name evidence="2" type="ORF">AWZ03_001489</name>
</gene>
<name>A0A484BTU4_DRONA</name>
<evidence type="ECO:0000313" key="3">
    <source>
        <dbReference type="Proteomes" id="UP000295192"/>
    </source>
</evidence>
<dbReference type="AlphaFoldDB" id="A0A484BTU4"/>
<proteinExistence type="predicted"/>
<sequence>MSLSQEQRILSLLLLLAIGGLAAAHTSSFEPRLGSGLKSGSANLSQIIPSAKLSRAKRVAIYNGQGVVKFAVTVAHPVKQVEKEQSFWFFYNLQSQYIPTTVPIFWWSFWNTTTFVSTARQLRKGMQATLHRDDTRSWVYDALEVGMAALDGSESGATCLLRSICEVSQLPFENSNIFSEIVNAVLIPTADNVAEKYINARDAGRAGADCQKTYKDCSRKTWNWLTNFNKVNF</sequence>
<dbReference type="EMBL" id="LSRL02000005">
    <property type="protein sequence ID" value="TDG52208.1"/>
    <property type="molecule type" value="Genomic_DNA"/>
</dbReference>
<dbReference type="PANTHER" id="PTHR21398">
    <property type="entry name" value="AGAP007094-PA"/>
    <property type="match status" value="1"/>
</dbReference>
<dbReference type="OMA" id="WIPTTIP"/>
<evidence type="ECO:0000313" key="2">
    <source>
        <dbReference type="EMBL" id="TDG52208.1"/>
    </source>
</evidence>
<dbReference type="OrthoDB" id="8186940at2759"/>
<dbReference type="Pfam" id="PF07841">
    <property type="entry name" value="DM4_12"/>
    <property type="match status" value="1"/>
</dbReference>
<protein>
    <submittedName>
        <fullName evidence="2">Uncharacterized protein</fullName>
    </submittedName>
</protein>
<dbReference type="InterPro" id="IPR006631">
    <property type="entry name" value="DM4_12"/>
</dbReference>